<comment type="caution">
    <text evidence="6">The sequence shown here is derived from an EMBL/GenBank/DDBJ whole genome shotgun (WGS) entry which is preliminary data.</text>
</comment>
<dbReference type="NCBIfam" id="TIGR00231">
    <property type="entry name" value="small_GTP"/>
    <property type="match status" value="1"/>
</dbReference>
<accession>A0A1Y2CPF2</accession>
<dbReference type="GO" id="GO:0005525">
    <property type="term" value="F:GTP binding"/>
    <property type="evidence" value="ECO:0007669"/>
    <property type="project" value="UniProtKB-KW"/>
</dbReference>
<evidence type="ECO:0000313" key="6">
    <source>
        <dbReference type="EMBL" id="ORY48836.1"/>
    </source>
</evidence>
<feature type="compositionally biased region" description="Polar residues" evidence="5">
    <location>
        <begin position="228"/>
        <end position="237"/>
    </location>
</feature>
<protein>
    <submittedName>
        <fullName evidence="6">p-loop containing nucleoside triphosphate hydrolase protein</fullName>
    </submittedName>
</protein>
<feature type="compositionally biased region" description="Low complexity" evidence="5">
    <location>
        <begin position="197"/>
        <end position="210"/>
    </location>
</feature>
<comment type="similarity">
    <text evidence="1">Belongs to the small GTPase superfamily. Rab family.</text>
</comment>
<dbReference type="GO" id="GO:0005770">
    <property type="term" value="C:late endosome"/>
    <property type="evidence" value="ECO:0007669"/>
    <property type="project" value="TreeGrafter"/>
</dbReference>
<dbReference type="InterPro" id="IPR027417">
    <property type="entry name" value="P-loop_NTPase"/>
</dbReference>
<keyword evidence="3" id="KW-0342">GTP-binding</keyword>
<keyword evidence="6" id="KW-0378">Hydrolase</keyword>
<proteinExistence type="inferred from homology"/>
<dbReference type="GO" id="GO:0032889">
    <property type="term" value="P:regulation of vacuole fusion, non-autophagic"/>
    <property type="evidence" value="ECO:0007669"/>
    <property type="project" value="TreeGrafter"/>
</dbReference>
<dbReference type="GO" id="GO:0003924">
    <property type="term" value="F:GTPase activity"/>
    <property type="evidence" value="ECO:0007669"/>
    <property type="project" value="InterPro"/>
</dbReference>
<feature type="compositionally biased region" description="Low complexity" evidence="5">
    <location>
        <begin position="12"/>
        <end position="36"/>
    </location>
</feature>
<dbReference type="STRING" id="106004.A0A1Y2CPF2"/>
<name>A0A1Y2CPF2_9BASI</name>
<dbReference type="FunFam" id="3.40.50.300:FF:001447">
    <property type="entry name" value="Ras-related protein Rab-1B"/>
    <property type="match status" value="1"/>
</dbReference>
<dbReference type="Proteomes" id="UP000193467">
    <property type="component" value="Unassembled WGS sequence"/>
</dbReference>
<dbReference type="InParanoid" id="A0A1Y2CPF2"/>
<dbReference type="Pfam" id="PF00071">
    <property type="entry name" value="Ras"/>
    <property type="match status" value="1"/>
</dbReference>
<dbReference type="PRINTS" id="PR00449">
    <property type="entry name" value="RASTRNSFRMNG"/>
</dbReference>
<dbReference type="Gene3D" id="3.40.50.300">
    <property type="entry name" value="P-loop containing nucleotide triphosphate hydrolases"/>
    <property type="match status" value="2"/>
</dbReference>
<gene>
    <name evidence="6" type="ORF">BCR35DRAFT_297140</name>
</gene>
<dbReference type="SMART" id="SM00175">
    <property type="entry name" value="RAB"/>
    <property type="match status" value="1"/>
</dbReference>
<feature type="region of interest" description="Disordered" evidence="5">
    <location>
        <begin position="1"/>
        <end position="37"/>
    </location>
</feature>
<evidence type="ECO:0000256" key="3">
    <source>
        <dbReference type="ARBA" id="ARBA00023134"/>
    </source>
</evidence>
<dbReference type="InterPro" id="IPR005225">
    <property type="entry name" value="Small_GTP-bd"/>
</dbReference>
<organism evidence="6 7">
    <name type="scientific">Leucosporidium creatinivorum</name>
    <dbReference type="NCBI Taxonomy" id="106004"/>
    <lineage>
        <taxon>Eukaryota</taxon>
        <taxon>Fungi</taxon>
        <taxon>Dikarya</taxon>
        <taxon>Basidiomycota</taxon>
        <taxon>Pucciniomycotina</taxon>
        <taxon>Microbotryomycetes</taxon>
        <taxon>Leucosporidiales</taxon>
        <taxon>Leucosporidium</taxon>
    </lineage>
</organism>
<dbReference type="PANTHER" id="PTHR47981">
    <property type="entry name" value="RAB FAMILY"/>
    <property type="match status" value="1"/>
</dbReference>
<evidence type="ECO:0000256" key="4">
    <source>
        <dbReference type="ARBA" id="ARBA00023289"/>
    </source>
</evidence>
<dbReference type="SUPFAM" id="SSF52540">
    <property type="entry name" value="P-loop containing nucleoside triphosphate hydrolases"/>
    <property type="match status" value="1"/>
</dbReference>
<dbReference type="CDD" id="cd00154">
    <property type="entry name" value="Rab"/>
    <property type="match status" value="1"/>
</dbReference>
<keyword evidence="4" id="KW-0449">Lipoprotein</keyword>
<sequence length="475" mass="51567">MTTVGNEQQQLPSPSTSQPASPAAPSPSSSAPSSSPKHSFKVVIIGDAGVGKTSLRQRYLSGAFSQSYRATIGCDFISKSVQVEGRQISLSIWDTAGQDRFRSLGTSFYRGADACILVYSSPESLASLSAWFEEFKTRCPVEEKELRGFAWIAVGNKTDLWEETGDGVSKEEVREVLDKLVPPASGPGPSNSVQGYSVADSSAPSSSAHRPPTPSSPLPHCENEHRPFSTNPPTSSRIDVLPPLRSTSNPNVGRFARSKRAGTSIGTYDTVNTTTNTIYHDAEDTLEHSNGSSESIRSDQTVTLADASEDEGAQVFGWSASPPQVLASQRDKELARGIDLYMASSPPRTPASLGMEARTRYLGGPSALRRQHSSKKAPPTEQGDRRSEETAVEGEGGQEVAARDAYDYSRDGIKEFTTSAKTGDGVDDVFDYLARRVLWKWEQDQLEEQRRELGGEVIKLDDTKKRSKWKEACCS</sequence>
<keyword evidence="7" id="KW-1185">Reference proteome</keyword>
<evidence type="ECO:0000256" key="1">
    <source>
        <dbReference type="ARBA" id="ARBA00006270"/>
    </source>
</evidence>
<feature type="region of interest" description="Disordered" evidence="5">
    <location>
        <begin position="364"/>
        <end position="399"/>
    </location>
</feature>
<dbReference type="PROSITE" id="PS51421">
    <property type="entry name" value="RAS"/>
    <property type="match status" value="1"/>
</dbReference>
<dbReference type="PROSITE" id="PS51419">
    <property type="entry name" value="RAB"/>
    <property type="match status" value="1"/>
</dbReference>
<dbReference type="OrthoDB" id="9989112at2759"/>
<evidence type="ECO:0000256" key="2">
    <source>
        <dbReference type="ARBA" id="ARBA00022741"/>
    </source>
</evidence>
<keyword evidence="2" id="KW-0547">Nucleotide-binding</keyword>
<dbReference type="PANTHER" id="PTHR47981:SF20">
    <property type="entry name" value="RAS-RELATED PROTEIN RAB-7A"/>
    <property type="match status" value="1"/>
</dbReference>
<dbReference type="InterPro" id="IPR001806">
    <property type="entry name" value="Small_GTPase"/>
</dbReference>
<evidence type="ECO:0000256" key="5">
    <source>
        <dbReference type="SAM" id="MobiDB-lite"/>
    </source>
</evidence>
<reference evidence="6 7" key="1">
    <citation type="submission" date="2016-07" db="EMBL/GenBank/DDBJ databases">
        <title>Pervasive Adenine N6-methylation of Active Genes in Fungi.</title>
        <authorList>
            <consortium name="DOE Joint Genome Institute"/>
            <person name="Mondo S.J."/>
            <person name="Dannebaum R.O."/>
            <person name="Kuo R.C."/>
            <person name="Labutti K."/>
            <person name="Haridas S."/>
            <person name="Kuo A."/>
            <person name="Salamov A."/>
            <person name="Ahrendt S.R."/>
            <person name="Lipzen A."/>
            <person name="Sullivan W."/>
            <person name="Andreopoulos W.B."/>
            <person name="Clum A."/>
            <person name="Lindquist E."/>
            <person name="Daum C."/>
            <person name="Ramamoorthy G.K."/>
            <person name="Gryganskyi A."/>
            <person name="Culley D."/>
            <person name="Magnuson J.K."/>
            <person name="James T.Y."/>
            <person name="O'Malley M.A."/>
            <person name="Stajich J.E."/>
            <person name="Spatafora J.W."/>
            <person name="Visel A."/>
            <person name="Grigoriev I.V."/>
        </authorList>
    </citation>
    <scope>NUCLEOTIDE SEQUENCE [LARGE SCALE GENOMIC DNA]</scope>
    <source>
        <strain evidence="6 7">62-1032</strain>
    </source>
</reference>
<feature type="compositionally biased region" description="Polar residues" evidence="5">
    <location>
        <begin position="1"/>
        <end position="11"/>
    </location>
</feature>
<evidence type="ECO:0000313" key="7">
    <source>
        <dbReference type="Proteomes" id="UP000193467"/>
    </source>
</evidence>
<dbReference type="GO" id="GO:0000329">
    <property type="term" value="C:fungal-type vacuole membrane"/>
    <property type="evidence" value="ECO:0007669"/>
    <property type="project" value="TreeGrafter"/>
</dbReference>
<dbReference type="SMART" id="SM00174">
    <property type="entry name" value="RHO"/>
    <property type="match status" value="1"/>
</dbReference>
<keyword evidence="4" id="KW-0636">Prenylation</keyword>
<dbReference type="SMART" id="SM00173">
    <property type="entry name" value="RAS"/>
    <property type="match status" value="1"/>
</dbReference>
<dbReference type="AlphaFoldDB" id="A0A1Y2CPF2"/>
<dbReference type="EMBL" id="MCGR01000113">
    <property type="protein sequence ID" value="ORY48836.1"/>
    <property type="molecule type" value="Genomic_DNA"/>
</dbReference>
<feature type="region of interest" description="Disordered" evidence="5">
    <location>
        <begin position="180"/>
        <end position="255"/>
    </location>
</feature>